<feature type="binding site" evidence="10">
    <location>
        <begin position="53"/>
        <end position="55"/>
    </location>
    <ligand>
        <name>NAD(+)</name>
        <dbReference type="ChEBI" id="CHEBI:57540"/>
    </ligand>
</feature>
<dbReference type="PANTHER" id="PTHR11085">
    <property type="entry name" value="NAD-DEPENDENT PROTEIN DEACYLASE SIRTUIN-5, MITOCHONDRIAL-RELATED"/>
    <property type="match status" value="1"/>
</dbReference>
<evidence type="ECO:0000256" key="7">
    <source>
        <dbReference type="ARBA" id="ARBA00023128"/>
    </source>
</evidence>
<dbReference type="EC" id="2.3.1.286" evidence="8"/>
<dbReference type="STRING" id="742152.A0A2H3JCZ6"/>
<evidence type="ECO:0000259" key="14">
    <source>
        <dbReference type="PROSITE" id="PS50305"/>
    </source>
</evidence>
<feature type="binding site" evidence="11 12">
    <location>
        <position position="162"/>
    </location>
    <ligand>
        <name>Zn(2+)</name>
        <dbReference type="ChEBI" id="CHEBI:29105"/>
    </ligand>
</feature>
<evidence type="ECO:0000313" key="16">
    <source>
        <dbReference type="Proteomes" id="UP000218811"/>
    </source>
</evidence>
<feature type="compositionally biased region" description="Basic and acidic residues" evidence="13">
    <location>
        <begin position="361"/>
        <end position="376"/>
    </location>
</feature>
<dbReference type="Proteomes" id="UP000218811">
    <property type="component" value="Unassembled WGS sequence"/>
</dbReference>
<comment type="cofactor">
    <cofactor evidence="11">
        <name>Zn(2+)</name>
        <dbReference type="ChEBI" id="CHEBI:29105"/>
    </cofactor>
    <text evidence="11">Binds 1 zinc ion per subunit.</text>
</comment>
<gene>
    <name evidence="15" type="ORF">WOLCODRAFT_116681</name>
</gene>
<feature type="compositionally biased region" description="Basic and acidic residues" evidence="13">
    <location>
        <begin position="311"/>
        <end position="320"/>
    </location>
</feature>
<sequence>MGAEQSKGPYEGSPEVLEARDLPSVAKYMKSPECRKVFVMLGAGASTSAGIPDFRSPEIGMSACCLTQSNLARFDLTHPEAIFEINFFRQNPKPFYALARELLPGRFRPTPTHSFVKLLHDHSLLHTCFTQNIDTLERRAGVPDHKIVEAHGSFANQRCVECRAEYDAVKMRECLKTGTIANCNQCGGLVKPDITFFGESLPEPFHRAVPFLRGADILFVIGTSLQVQPFASLPSLVPEHCPRVLINLEDVGDFGSRSDDVIILDKCDNVVRALAKELGWEEEFDAAWQETENSLDPDEEIPSVVRSGQRNKTEEQQLKDDVEEISEAIAQVAIEPKSDEPADAAPDDQTPVVTGAEEPVLDDKPQSAEEVTKEKL</sequence>
<dbReference type="PANTHER" id="PTHR11085:SF6">
    <property type="entry name" value="NAD-DEPENDENT PROTEIN DEACETYLASE SIRTUIN-2"/>
    <property type="match status" value="1"/>
</dbReference>
<evidence type="ECO:0000256" key="8">
    <source>
        <dbReference type="PIRNR" id="PIRNR037938"/>
    </source>
</evidence>
<dbReference type="Gene3D" id="3.40.50.1220">
    <property type="entry name" value="TPP-binding domain"/>
    <property type="match status" value="1"/>
</dbReference>
<evidence type="ECO:0000256" key="3">
    <source>
        <dbReference type="ARBA" id="ARBA00022679"/>
    </source>
</evidence>
<comment type="catalytic activity">
    <reaction evidence="8">
        <text>N(6)-acetyl-L-lysyl-[protein] + NAD(+) + H2O = 2''-O-acetyl-ADP-D-ribose + nicotinamide + L-lysyl-[protein]</text>
        <dbReference type="Rhea" id="RHEA:43636"/>
        <dbReference type="Rhea" id="RHEA-COMP:9752"/>
        <dbReference type="Rhea" id="RHEA-COMP:10731"/>
        <dbReference type="ChEBI" id="CHEBI:15377"/>
        <dbReference type="ChEBI" id="CHEBI:17154"/>
        <dbReference type="ChEBI" id="CHEBI:29969"/>
        <dbReference type="ChEBI" id="CHEBI:57540"/>
        <dbReference type="ChEBI" id="CHEBI:61930"/>
        <dbReference type="ChEBI" id="CHEBI:83767"/>
        <dbReference type="EC" id="2.3.1.286"/>
    </reaction>
</comment>
<dbReference type="GO" id="GO:0005634">
    <property type="term" value="C:nucleus"/>
    <property type="evidence" value="ECO:0007669"/>
    <property type="project" value="TreeGrafter"/>
</dbReference>
<feature type="active site" description="Proton acceptor" evidence="9 12">
    <location>
        <position position="151"/>
    </location>
</feature>
<dbReference type="InterPro" id="IPR029035">
    <property type="entry name" value="DHS-like_NAD/FAD-binding_dom"/>
</dbReference>
<dbReference type="InterPro" id="IPR017328">
    <property type="entry name" value="Sirtuin_class_I"/>
</dbReference>
<comment type="subcellular location">
    <subcellularLocation>
        <location evidence="1">Mitochondrion</location>
    </subcellularLocation>
</comment>
<accession>A0A2H3JCZ6</accession>
<evidence type="ECO:0000256" key="2">
    <source>
        <dbReference type="ARBA" id="ARBA00006924"/>
    </source>
</evidence>
<evidence type="ECO:0000256" key="6">
    <source>
        <dbReference type="ARBA" id="ARBA00023027"/>
    </source>
</evidence>
<organism evidence="15 16">
    <name type="scientific">Wolfiporia cocos (strain MD-104)</name>
    <name type="common">Brown rot fungus</name>
    <dbReference type="NCBI Taxonomy" id="742152"/>
    <lineage>
        <taxon>Eukaryota</taxon>
        <taxon>Fungi</taxon>
        <taxon>Dikarya</taxon>
        <taxon>Basidiomycota</taxon>
        <taxon>Agaricomycotina</taxon>
        <taxon>Agaricomycetes</taxon>
        <taxon>Polyporales</taxon>
        <taxon>Phaeolaceae</taxon>
        <taxon>Wolfiporia</taxon>
    </lineage>
</organism>
<dbReference type="AlphaFoldDB" id="A0A2H3JCZ6"/>
<dbReference type="OMA" id="ATHSCID"/>
<dbReference type="EMBL" id="KB468053">
    <property type="protein sequence ID" value="PCH40120.1"/>
    <property type="molecule type" value="Genomic_DNA"/>
</dbReference>
<dbReference type="GO" id="GO:0008270">
    <property type="term" value="F:zinc ion binding"/>
    <property type="evidence" value="ECO:0007669"/>
    <property type="project" value="UniProtKB-UniRule"/>
</dbReference>
<evidence type="ECO:0000313" key="15">
    <source>
        <dbReference type="EMBL" id="PCH40120.1"/>
    </source>
</evidence>
<dbReference type="InterPro" id="IPR026591">
    <property type="entry name" value="Sirtuin_cat_small_dom_sf"/>
</dbReference>
<dbReference type="GO" id="GO:0070403">
    <property type="term" value="F:NAD+ binding"/>
    <property type="evidence" value="ECO:0007669"/>
    <property type="project" value="UniProtKB-UniRule"/>
</dbReference>
<protein>
    <recommendedName>
        <fullName evidence="8">NAD-dependent protein deacetylase</fullName>
        <ecNumber evidence="8">2.3.1.286</ecNumber>
    </recommendedName>
</protein>
<feature type="binding site" evidence="10">
    <location>
        <position position="267"/>
    </location>
    <ligand>
        <name>NAD(+)</name>
        <dbReference type="ChEBI" id="CHEBI:57540"/>
    </ligand>
</feature>
<dbReference type="Pfam" id="PF02146">
    <property type="entry name" value="SIR2"/>
    <property type="match status" value="1"/>
</dbReference>
<feature type="binding site" evidence="11 12">
    <location>
        <position position="159"/>
    </location>
    <ligand>
        <name>Zn(2+)</name>
        <dbReference type="ChEBI" id="CHEBI:29105"/>
    </ligand>
</feature>
<evidence type="ECO:0000256" key="11">
    <source>
        <dbReference type="PIRSR" id="PIRSR037938-3"/>
    </source>
</evidence>
<evidence type="ECO:0000256" key="4">
    <source>
        <dbReference type="ARBA" id="ARBA00022723"/>
    </source>
</evidence>
<reference evidence="15 16" key="1">
    <citation type="journal article" date="2012" name="Science">
        <title>The Paleozoic origin of enzymatic lignin decomposition reconstructed from 31 fungal genomes.</title>
        <authorList>
            <person name="Floudas D."/>
            <person name="Binder M."/>
            <person name="Riley R."/>
            <person name="Barry K."/>
            <person name="Blanchette R.A."/>
            <person name="Henrissat B."/>
            <person name="Martinez A.T."/>
            <person name="Otillar R."/>
            <person name="Spatafora J.W."/>
            <person name="Yadav J.S."/>
            <person name="Aerts A."/>
            <person name="Benoit I."/>
            <person name="Boyd A."/>
            <person name="Carlson A."/>
            <person name="Copeland A."/>
            <person name="Coutinho P.M."/>
            <person name="de Vries R.P."/>
            <person name="Ferreira P."/>
            <person name="Findley K."/>
            <person name="Foster B."/>
            <person name="Gaskell J."/>
            <person name="Glotzer D."/>
            <person name="Gorecki P."/>
            <person name="Heitman J."/>
            <person name="Hesse C."/>
            <person name="Hori C."/>
            <person name="Igarashi K."/>
            <person name="Jurgens J.A."/>
            <person name="Kallen N."/>
            <person name="Kersten P."/>
            <person name="Kohler A."/>
            <person name="Kuees U."/>
            <person name="Kumar T.K.A."/>
            <person name="Kuo A."/>
            <person name="LaButti K."/>
            <person name="Larrondo L.F."/>
            <person name="Lindquist E."/>
            <person name="Ling A."/>
            <person name="Lombard V."/>
            <person name="Lucas S."/>
            <person name="Lundell T."/>
            <person name="Martin R."/>
            <person name="McLaughlin D.J."/>
            <person name="Morgenstern I."/>
            <person name="Morin E."/>
            <person name="Murat C."/>
            <person name="Nagy L.G."/>
            <person name="Nolan M."/>
            <person name="Ohm R.A."/>
            <person name="Patyshakuliyeva A."/>
            <person name="Rokas A."/>
            <person name="Ruiz-Duenas F.J."/>
            <person name="Sabat G."/>
            <person name="Salamov A."/>
            <person name="Samejima M."/>
            <person name="Schmutz J."/>
            <person name="Slot J.C."/>
            <person name="St John F."/>
            <person name="Stenlid J."/>
            <person name="Sun H."/>
            <person name="Sun S."/>
            <person name="Syed K."/>
            <person name="Tsang A."/>
            <person name="Wiebenga A."/>
            <person name="Young D."/>
            <person name="Pisabarro A."/>
            <person name="Eastwood D.C."/>
            <person name="Martin F."/>
            <person name="Cullen D."/>
            <person name="Grigoriev I.V."/>
            <person name="Hibbett D.S."/>
        </authorList>
    </citation>
    <scope>NUCLEOTIDE SEQUENCE [LARGE SCALE GENOMIC DNA]</scope>
    <source>
        <strain evidence="15 16">MD-104</strain>
    </source>
</reference>
<evidence type="ECO:0000256" key="1">
    <source>
        <dbReference type="ARBA" id="ARBA00004173"/>
    </source>
</evidence>
<keyword evidence="6 8" id="KW-0520">NAD</keyword>
<evidence type="ECO:0000256" key="10">
    <source>
        <dbReference type="PIRSR" id="PIRSR037938-2"/>
    </source>
</evidence>
<feature type="binding site" evidence="12">
    <location>
        <position position="174"/>
    </location>
    <ligand>
        <name>Zn(2+)</name>
        <dbReference type="ChEBI" id="CHEBI:29105"/>
    </ligand>
</feature>
<evidence type="ECO:0000256" key="9">
    <source>
        <dbReference type="PIRSR" id="PIRSR037938-1"/>
    </source>
</evidence>
<proteinExistence type="inferred from homology"/>
<dbReference type="InterPro" id="IPR026590">
    <property type="entry name" value="Ssirtuin_cat_dom"/>
</dbReference>
<feature type="binding site" evidence="10">
    <location>
        <begin position="43"/>
        <end position="47"/>
    </location>
    <ligand>
        <name>NAD(+)</name>
        <dbReference type="ChEBI" id="CHEBI:57540"/>
    </ligand>
</feature>
<comment type="similarity">
    <text evidence="2 8">Belongs to the sirtuin family. Class I subfamily.</text>
</comment>
<feature type="binding site" evidence="10">
    <location>
        <begin position="247"/>
        <end position="249"/>
    </location>
    <ligand>
        <name>NAD(+)</name>
        <dbReference type="ChEBI" id="CHEBI:57540"/>
    </ligand>
</feature>
<dbReference type="Gene3D" id="3.30.1600.10">
    <property type="entry name" value="SIR2/SIRT2 'Small Domain"/>
    <property type="match status" value="1"/>
</dbReference>
<keyword evidence="4 8" id="KW-0479">Metal-binding</keyword>
<feature type="region of interest" description="Disordered" evidence="13">
    <location>
        <begin position="334"/>
        <end position="376"/>
    </location>
</feature>
<evidence type="ECO:0000256" key="5">
    <source>
        <dbReference type="ARBA" id="ARBA00022833"/>
    </source>
</evidence>
<dbReference type="InterPro" id="IPR050134">
    <property type="entry name" value="NAD-dep_sirtuin_deacylases"/>
</dbReference>
<keyword evidence="16" id="KW-1185">Reference proteome</keyword>
<keyword evidence="7" id="KW-0496">Mitochondrion</keyword>
<feature type="domain" description="Deacetylase sirtuin-type" evidence="14">
    <location>
        <begin position="15"/>
        <end position="281"/>
    </location>
</feature>
<dbReference type="PROSITE" id="PS50305">
    <property type="entry name" value="SIRTUIN"/>
    <property type="match status" value="1"/>
</dbReference>
<feature type="binding site" evidence="10">
    <location>
        <begin position="131"/>
        <end position="134"/>
    </location>
    <ligand>
        <name>NAD(+)</name>
        <dbReference type="ChEBI" id="CHEBI:57540"/>
    </ligand>
</feature>
<dbReference type="PIRSF" id="PIRSF037938">
    <property type="entry name" value="SIR2_euk"/>
    <property type="match status" value="1"/>
</dbReference>
<name>A0A2H3JCZ6_WOLCO</name>
<dbReference type="GO" id="GO:0017136">
    <property type="term" value="F:histone deacetylase activity, NAD-dependent"/>
    <property type="evidence" value="ECO:0007669"/>
    <property type="project" value="InterPro"/>
</dbReference>
<dbReference type="OrthoDB" id="420264at2759"/>
<feature type="region of interest" description="Disordered" evidence="13">
    <location>
        <begin position="291"/>
        <end position="321"/>
    </location>
</feature>
<dbReference type="SUPFAM" id="SSF52467">
    <property type="entry name" value="DHS-like NAD/FAD-binding domain"/>
    <property type="match status" value="1"/>
</dbReference>
<keyword evidence="3 8" id="KW-0808">Transferase</keyword>
<dbReference type="GO" id="GO:0005739">
    <property type="term" value="C:mitochondrion"/>
    <property type="evidence" value="ECO:0007669"/>
    <property type="project" value="UniProtKB-SubCell"/>
</dbReference>
<feature type="binding site" evidence="11">
    <location>
        <position position="183"/>
    </location>
    <ligand>
        <name>Zn(2+)</name>
        <dbReference type="ChEBI" id="CHEBI:29105"/>
    </ligand>
</feature>
<dbReference type="CDD" id="cd01408">
    <property type="entry name" value="SIRT1"/>
    <property type="match status" value="1"/>
</dbReference>
<feature type="binding site" evidence="11 12">
    <location>
        <position position="186"/>
    </location>
    <ligand>
        <name>Zn(2+)</name>
        <dbReference type="ChEBI" id="CHEBI:29105"/>
    </ligand>
</feature>
<evidence type="ECO:0000256" key="12">
    <source>
        <dbReference type="PROSITE-ProRule" id="PRU00236"/>
    </source>
</evidence>
<evidence type="ECO:0000256" key="13">
    <source>
        <dbReference type="SAM" id="MobiDB-lite"/>
    </source>
</evidence>
<dbReference type="InterPro" id="IPR003000">
    <property type="entry name" value="Sirtuin"/>
</dbReference>
<keyword evidence="5 8" id="KW-0862">Zinc</keyword>
<feature type="binding site" evidence="10">
    <location>
        <begin position="223"/>
        <end position="224"/>
    </location>
    <ligand>
        <name>NAD(+)</name>
        <dbReference type="ChEBI" id="CHEBI:57540"/>
    </ligand>
</feature>